<dbReference type="EMBL" id="LUCM01009254">
    <property type="protein sequence ID" value="KAA0187257.1"/>
    <property type="molecule type" value="Genomic_DNA"/>
</dbReference>
<evidence type="ECO:0000313" key="3">
    <source>
        <dbReference type="Proteomes" id="UP000728185"/>
    </source>
</evidence>
<evidence type="ECO:0000256" key="1">
    <source>
        <dbReference type="SAM" id="MobiDB-lite"/>
    </source>
</evidence>
<accession>A0A8E0RT06</accession>
<keyword evidence="3" id="KW-1185">Reference proteome</keyword>
<reference evidence="2" key="1">
    <citation type="submission" date="2019-05" db="EMBL/GenBank/DDBJ databases">
        <title>Annotation for the trematode Fasciolopsis buski.</title>
        <authorList>
            <person name="Choi Y.-J."/>
        </authorList>
    </citation>
    <scope>NUCLEOTIDE SEQUENCE</scope>
    <source>
        <strain evidence="2">HT</strain>
        <tissue evidence="2">Whole worm</tissue>
    </source>
</reference>
<dbReference type="OrthoDB" id="6273172at2759"/>
<comment type="caution">
    <text evidence="2">The sequence shown here is derived from an EMBL/GenBank/DDBJ whole genome shotgun (WGS) entry which is preliminary data.</text>
</comment>
<feature type="region of interest" description="Disordered" evidence="1">
    <location>
        <begin position="138"/>
        <end position="159"/>
    </location>
</feature>
<proteinExistence type="predicted"/>
<organism evidence="2 3">
    <name type="scientific">Fasciolopsis buskii</name>
    <dbReference type="NCBI Taxonomy" id="27845"/>
    <lineage>
        <taxon>Eukaryota</taxon>
        <taxon>Metazoa</taxon>
        <taxon>Spiralia</taxon>
        <taxon>Lophotrochozoa</taxon>
        <taxon>Platyhelminthes</taxon>
        <taxon>Trematoda</taxon>
        <taxon>Digenea</taxon>
        <taxon>Plagiorchiida</taxon>
        <taxon>Echinostomata</taxon>
        <taxon>Echinostomatoidea</taxon>
        <taxon>Fasciolidae</taxon>
        <taxon>Fasciolopsis</taxon>
    </lineage>
</organism>
<sequence length="394" mass="42759">MSTIIKEGPLQRWNGESHSLRPLFVIADSKSRWEQAYARLNQSGWLDWYEKASSKRRIHGVDLKVVAAYFAFGDMLQMLPRQPSGVNTENRKHVMAVPHEPNRATTMTFLMCNNEAEMKYELLTGDSDVYWFDNNKFSESPPENHTGTDPENTYTRNGSTEHIVPTSVAPSMAPPPTGSLPISPTPYPVQFGQIPLGQTYPPSQYPAYPPPPITSGVQPAPTAQVAYPQPVPPAYTAPVYTSPTIIQPVAYPVPSYPPQPVYMSPANQTSGMYNPAPISSGPQVHAIPQTVTSSNSGLRTAAIGLASGLAGNFLANRLFGGGWGLGWGGGWGGRWGGGYGGGWGGGWDECHDHGPVVIEETNIYNTEINDYDHGNDFGYADDFDGGSFGGEYED</sequence>
<protein>
    <submittedName>
        <fullName evidence="2">Uncharacterized protein</fullName>
    </submittedName>
</protein>
<gene>
    <name evidence="2" type="ORF">FBUS_00151</name>
</gene>
<dbReference type="AlphaFoldDB" id="A0A8E0RT06"/>
<name>A0A8E0RT06_9TREM</name>
<dbReference type="Proteomes" id="UP000728185">
    <property type="component" value="Unassembled WGS sequence"/>
</dbReference>
<evidence type="ECO:0000313" key="2">
    <source>
        <dbReference type="EMBL" id="KAA0187257.1"/>
    </source>
</evidence>